<evidence type="ECO:0000256" key="8">
    <source>
        <dbReference type="ARBA" id="ARBA00022837"/>
    </source>
</evidence>
<evidence type="ECO:0000256" key="1">
    <source>
        <dbReference type="ARBA" id="ARBA00004448"/>
    </source>
</evidence>
<dbReference type="GO" id="GO:0005262">
    <property type="term" value="F:calcium channel activity"/>
    <property type="evidence" value="ECO:0007669"/>
    <property type="project" value="UniProtKB-KW"/>
</dbReference>
<feature type="compositionally biased region" description="Basic and acidic residues" evidence="18">
    <location>
        <begin position="405"/>
        <end position="416"/>
    </location>
</feature>
<keyword evidence="5" id="KW-0107">Calcium channel</keyword>
<evidence type="ECO:0000256" key="7">
    <source>
        <dbReference type="ARBA" id="ARBA00022792"/>
    </source>
</evidence>
<evidence type="ECO:0000256" key="2">
    <source>
        <dbReference type="ARBA" id="ARBA00005653"/>
    </source>
</evidence>
<dbReference type="GO" id="GO:0051560">
    <property type="term" value="P:mitochondrial calcium ion homeostasis"/>
    <property type="evidence" value="ECO:0007669"/>
    <property type="project" value="InterPro"/>
</dbReference>
<evidence type="ECO:0000256" key="6">
    <source>
        <dbReference type="ARBA" id="ARBA00022692"/>
    </source>
</evidence>
<evidence type="ECO:0000256" key="13">
    <source>
        <dbReference type="ARBA" id="ARBA00023303"/>
    </source>
</evidence>
<comment type="similarity">
    <text evidence="2">Belongs to the MCU (TC 1.A.77) family.</text>
</comment>
<protein>
    <recommendedName>
        <fullName evidence="16">Calcium uniporter protein, mitochondrial</fullName>
    </recommendedName>
</protein>
<evidence type="ECO:0000256" key="4">
    <source>
        <dbReference type="ARBA" id="ARBA00022568"/>
    </source>
</evidence>
<keyword evidence="4" id="KW-0109">Calcium transport</keyword>
<dbReference type="GO" id="GO:0016740">
    <property type="term" value="F:transferase activity"/>
    <property type="evidence" value="ECO:0007669"/>
    <property type="project" value="UniProtKB-KW"/>
</dbReference>
<evidence type="ECO:0000256" key="10">
    <source>
        <dbReference type="ARBA" id="ARBA00023065"/>
    </source>
</evidence>
<accession>A0A286UG89</accession>
<dbReference type="EMBL" id="NBII01000005">
    <property type="protein sequence ID" value="PAV18559.1"/>
    <property type="molecule type" value="Genomic_DNA"/>
</dbReference>
<comment type="caution">
    <text evidence="21">The sequence shown here is derived from an EMBL/GenBank/DDBJ whole genome shotgun (WGS) entry which is preliminary data.</text>
</comment>
<evidence type="ECO:0000256" key="12">
    <source>
        <dbReference type="ARBA" id="ARBA00023136"/>
    </source>
</evidence>
<dbReference type="GO" id="GO:0015292">
    <property type="term" value="F:uniporter activity"/>
    <property type="evidence" value="ECO:0007669"/>
    <property type="project" value="TreeGrafter"/>
</dbReference>
<keyword evidence="9 19" id="KW-1133">Transmembrane helix</keyword>
<feature type="compositionally biased region" description="Low complexity" evidence="18">
    <location>
        <begin position="39"/>
        <end position="49"/>
    </location>
</feature>
<evidence type="ECO:0000256" key="15">
    <source>
        <dbReference type="ARBA" id="ARBA00044966"/>
    </source>
</evidence>
<evidence type="ECO:0000256" key="19">
    <source>
        <dbReference type="SAM" id="Phobius"/>
    </source>
</evidence>
<evidence type="ECO:0000259" key="20">
    <source>
        <dbReference type="Pfam" id="PF04678"/>
    </source>
</evidence>
<keyword evidence="7" id="KW-0999">Mitochondrion inner membrane</keyword>
<evidence type="ECO:0000256" key="5">
    <source>
        <dbReference type="ARBA" id="ARBA00022673"/>
    </source>
</evidence>
<feature type="compositionally biased region" description="Basic and acidic residues" evidence="18">
    <location>
        <begin position="94"/>
        <end position="111"/>
    </location>
</feature>
<evidence type="ECO:0000256" key="16">
    <source>
        <dbReference type="ARBA" id="ARBA00044981"/>
    </source>
</evidence>
<name>A0A286UG89_9AGAM</name>
<keyword evidence="6 19" id="KW-0812">Transmembrane</keyword>
<feature type="transmembrane region" description="Helical" evidence="19">
    <location>
        <begin position="302"/>
        <end position="320"/>
    </location>
</feature>
<comment type="catalytic activity">
    <reaction evidence="14">
        <text>Ca(2+)(in) = Ca(2+)(out)</text>
        <dbReference type="Rhea" id="RHEA:29671"/>
        <dbReference type="ChEBI" id="CHEBI:29108"/>
    </reaction>
</comment>
<evidence type="ECO:0000256" key="9">
    <source>
        <dbReference type="ARBA" id="ARBA00022989"/>
    </source>
</evidence>
<feature type="region of interest" description="Disordered" evidence="18">
    <location>
        <begin position="94"/>
        <end position="114"/>
    </location>
</feature>
<dbReference type="OrthoDB" id="278338at2759"/>
<comment type="subcellular location">
    <subcellularLocation>
        <location evidence="1">Mitochondrion inner membrane</location>
        <topology evidence="1">Multi-pass membrane protein</topology>
    </subcellularLocation>
</comment>
<keyword evidence="3" id="KW-0813">Transport</keyword>
<feature type="region of interest" description="Disordered" evidence="18">
    <location>
        <begin position="31"/>
        <end position="52"/>
    </location>
</feature>
<dbReference type="GO" id="GO:1990246">
    <property type="term" value="C:uniplex complex"/>
    <property type="evidence" value="ECO:0007669"/>
    <property type="project" value="TreeGrafter"/>
</dbReference>
<dbReference type="AlphaFoldDB" id="A0A286UG89"/>
<keyword evidence="12 19" id="KW-0472">Membrane</keyword>
<keyword evidence="11" id="KW-0496">Mitochondrion</keyword>
<dbReference type="PANTHER" id="PTHR13462:SF10">
    <property type="entry name" value="CALCIUM UNIPORTER PROTEIN, MITOCHONDRIAL"/>
    <property type="match status" value="1"/>
</dbReference>
<comment type="function">
    <text evidence="17">Highly selective calcium channel localized to the inner mitochondrial membrane, which mediates calcium uptake into the mitochondrial matrix. Mitochondrial calcium homeostasis plays key roles in cellular physiology and regulates ATP production, cytoplasmic calcium signals and activation of cell death pathways. Sufficient to operate as a pore-forming channel without the need of calcium-sensor or auxiliary subunit.</text>
</comment>
<evidence type="ECO:0000256" key="14">
    <source>
        <dbReference type="ARBA" id="ARBA00036634"/>
    </source>
</evidence>
<dbReference type="PANTHER" id="PTHR13462">
    <property type="entry name" value="CALCIUM UNIPORTER PROTEIN, MITOCHONDRIAL"/>
    <property type="match status" value="1"/>
</dbReference>
<organism evidence="21 22">
    <name type="scientific">Pyrrhoderma noxium</name>
    <dbReference type="NCBI Taxonomy" id="2282107"/>
    <lineage>
        <taxon>Eukaryota</taxon>
        <taxon>Fungi</taxon>
        <taxon>Dikarya</taxon>
        <taxon>Basidiomycota</taxon>
        <taxon>Agaricomycotina</taxon>
        <taxon>Agaricomycetes</taxon>
        <taxon>Hymenochaetales</taxon>
        <taxon>Hymenochaetaceae</taxon>
        <taxon>Pyrrhoderma</taxon>
    </lineage>
</organism>
<dbReference type="STRING" id="2282107.A0A286UG89"/>
<dbReference type="GO" id="GO:0036444">
    <property type="term" value="P:calcium import into the mitochondrion"/>
    <property type="evidence" value="ECO:0007669"/>
    <property type="project" value="TreeGrafter"/>
</dbReference>
<sequence length="431" mass="49295">MMPANWAPSLSRIARCRSVPVPILRLYSGTPDLEIKDTSPSSSRPSIPRKLGEKKDEGYLAFTNSSLYKLTLPLIPNSASEFSKSFQIIHTRETDNAHPEHQGGSNKKDVEGGENAQTIENDEGEEHAEGPKGVIFLLHAGRPLSYIANLIRCEAQRTLDISEGFKHNQRRMIFGSDSMSDLPITFHISSHSNKRWSLATGFGDFLRESARVGRFTIFIGSHEIRIIVPSFEERTYFLRESLNGKTERIQNLTRVKDECDKLARQAAQRVAFAGAGVMGSWWITVGVLTFHTSLGWDTMEPITYLTGFGMVIGSYIWFLWHHREVSYRSVLTETTSRRQQKLYHERGFDIEVYHELIEDAKELRRAIKQVAWDYELAWNQSKTLPCGKFDKALKIIKKDEERDKRRLNMKERERDSLSQLDDDGDGRPDGK</sequence>
<evidence type="ECO:0000256" key="11">
    <source>
        <dbReference type="ARBA" id="ARBA00023128"/>
    </source>
</evidence>
<evidence type="ECO:0000313" key="21">
    <source>
        <dbReference type="EMBL" id="PAV18559.1"/>
    </source>
</evidence>
<proteinExistence type="inferred from homology"/>
<dbReference type="Proteomes" id="UP000217199">
    <property type="component" value="Unassembled WGS sequence"/>
</dbReference>
<feature type="region of interest" description="Disordered" evidence="18">
    <location>
        <begin position="405"/>
        <end position="431"/>
    </location>
</feature>
<evidence type="ECO:0000256" key="3">
    <source>
        <dbReference type="ARBA" id="ARBA00022448"/>
    </source>
</evidence>
<comment type="subunit">
    <text evidence="15">Homotetramer, assembles in a dimer or dimers configuration with two interfaces.</text>
</comment>
<dbReference type="InParanoid" id="A0A286UG89"/>
<dbReference type="InterPro" id="IPR006769">
    <property type="entry name" value="MCU_C"/>
</dbReference>
<reference evidence="21 22" key="1">
    <citation type="journal article" date="2017" name="Mol. Ecol.">
        <title>Comparative and population genomic landscape of Phellinus noxius: A hypervariable fungus causing root rot in trees.</title>
        <authorList>
            <person name="Chung C.L."/>
            <person name="Lee T.J."/>
            <person name="Akiba M."/>
            <person name="Lee H.H."/>
            <person name="Kuo T.H."/>
            <person name="Liu D."/>
            <person name="Ke H.M."/>
            <person name="Yokoi T."/>
            <person name="Roa M.B."/>
            <person name="Lu M.J."/>
            <person name="Chang Y.Y."/>
            <person name="Ann P.J."/>
            <person name="Tsai J.N."/>
            <person name="Chen C.Y."/>
            <person name="Tzean S.S."/>
            <person name="Ota Y."/>
            <person name="Hattori T."/>
            <person name="Sahashi N."/>
            <person name="Liou R.F."/>
            <person name="Kikuchi T."/>
            <person name="Tsai I.J."/>
        </authorList>
    </citation>
    <scope>NUCLEOTIDE SEQUENCE [LARGE SCALE GENOMIC DNA]</scope>
    <source>
        <strain evidence="21 22">FFPRI411160</strain>
    </source>
</reference>
<keyword evidence="10" id="KW-0406">Ion transport</keyword>
<evidence type="ECO:0000313" key="22">
    <source>
        <dbReference type="Proteomes" id="UP000217199"/>
    </source>
</evidence>
<feature type="transmembrane region" description="Helical" evidence="19">
    <location>
        <begin position="270"/>
        <end position="290"/>
    </location>
</feature>
<dbReference type="InterPro" id="IPR039055">
    <property type="entry name" value="MCU_fam"/>
</dbReference>
<feature type="domain" description="Calcium uniporter protein C-terminal" evidence="20">
    <location>
        <begin position="232"/>
        <end position="356"/>
    </location>
</feature>
<evidence type="ECO:0000256" key="18">
    <source>
        <dbReference type="SAM" id="MobiDB-lite"/>
    </source>
</evidence>
<gene>
    <name evidence="21" type="ORF">PNOK_0540100</name>
</gene>
<dbReference type="Pfam" id="PF04678">
    <property type="entry name" value="MCU"/>
    <property type="match status" value="1"/>
</dbReference>
<keyword evidence="22" id="KW-1185">Reference proteome</keyword>
<keyword evidence="8" id="KW-0106">Calcium</keyword>
<evidence type="ECO:0000256" key="17">
    <source>
        <dbReference type="ARBA" id="ARBA00045938"/>
    </source>
</evidence>
<keyword evidence="13" id="KW-0407">Ion channel</keyword>